<dbReference type="InterPro" id="IPR046980">
    <property type="entry name" value="KefG/KefF"/>
</dbReference>
<accession>A0ABS2DSD0</accession>
<gene>
    <name evidence="3" type="ORF">H6A60_06845</name>
</gene>
<comment type="caution">
    <text evidence="3">The sequence shown here is derived from an EMBL/GenBank/DDBJ whole genome shotgun (WGS) entry which is preliminary data.</text>
</comment>
<dbReference type="EMBL" id="JACJJC010000009">
    <property type="protein sequence ID" value="MBM6704199.1"/>
    <property type="molecule type" value="Genomic_DNA"/>
</dbReference>
<sequence length="191" mass="20553">MKVLVINGHPTPKESAAGKAILNAFLKQRPDAIVRTLAERKADSPAGFDVEAEQAALRDADIIVWHFPFYWYSVPGLMKTWIDSVFLRGFAHGSNGTALRGKKLVVSLTTGAPEAAYAEGMPMNWPLEAFMPPLRQTASLCGMEMLDPVATYGTTAMVLGGDEGREALAQAAQKHAERLAAVIASIEKAEA</sequence>
<keyword evidence="4" id="KW-1185">Reference proteome</keyword>
<dbReference type="PANTHER" id="PTHR47307:SF1">
    <property type="entry name" value="GLUTATHIONE-REGULATED POTASSIUM-EFFLUX SYSTEM ANCILLARY PROTEIN KEFG"/>
    <property type="match status" value="1"/>
</dbReference>
<organism evidence="3 4">
    <name type="scientific">Sutterella massiliensis</name>
    <dbReference type="NCBI Taxonomy" id="1816689"/>
    <lineage>
        <taxon>Bacteria</taxon>
        <taxon>Pseudomonadati</taxon>
        <taxon>Pseudomonadota</taxon>
        <taxon>Betaproteobacteria</taxon>
        <taxon>Burkholderiales</taxon>
        <taxon>Sutterellaceae</taxon>
        <taxon>Sutterella</taxon>
    </lineage>
</organism>
<keyword evidence="1" id="KW-0560">Oxidoreductase</keyword>
<dbReference type="PANTHER" id="PTHR47307">
    <property type="entry name" value="GLUTATHIONE-REGULATED POTASSIUM-EFFLUX SYSTEM ANCILLARY PROTEIN KEFG"/>
    <property type="match status" value="1"/>
</dbReference>
<dbReference type="RefSeq" id="WP_205102672.1">
    <property type="nucleotide sequence ID" value="NZ_JACJJC010000009.1"/>
</dbReference>
<evidence type="ECO:0000259" key="2">
    <source>
        <dbReference type="Pfam" id="PF02525"/>
    </source>
</evidence>
<dbReference type="Gene3D" id="3.40.50.360">
    <property type="match status" value="1"/>
</dbReference>
<evidence type="ECO:0000313" key="3">
    <source>
        <dbReference type="EMBL" id="MBM6704199.1"/>
    </source>
</evidence>
<proteinExistence type="predicted"/>
<feature type="domain" description="Flavodoxin-like fold" evidence="2">
    <location>
        <begin position="1"/>
        <end position="178"/>
    </location>
</feature>
<dbReference type="SUPFAM" id="SSF52218">
    <property type="entry name" value="Flavoproteins"/>
    <property type="match status" value="1"/>
</dbReference>
<protein>
    <submittedName>
        <fullName evidence="3">NAD(P)H-dependent oxidoreductase</fullName>
    </submittedName>
</protein>
<evidence type="ECO:0000313" key="4">
    <source>
        <dbReference type="Proteomes" id="UP000715095"/>
    </source>
</evidence>
<reference evidence="3 4" key="1">
    <citation type="journal article" date="2021" name="Sci. Rep.">
        <title>The distribution of antibiotic resistance genes in chicken gut microbiota commensals.</title>
        <authorList>
            <person name="Juricova H."/>
            <person name="Matiasovicova J."/>
            <person name="Kubasova T."/>
            <person name="Cejkova D."/>
            <person name="Rychlik I."/>
        </authorList>
    </citation>
    <scope>NUCLEOTIDE SEQUENCE [LARGE SCALE GENOMIC DNA]</scope>
    <source>
        <strain evidence="3 4">An829</strain>
    </source>
</reference>
<evidence type="ECO:0000256" key="1">
    <source>
        <dbReference type="ARBA" id="ARBA00023002"/>
    </source>
</evidence>
<dbReference type="InterPro" id="IPR029039">
    <property type="entry name" value="Flavoprotein-like_sf"/>
</dbReference>
<dbReference type="InterPro" id="IPR003680">
    <property type="entry name" value="Flavodoxin_fold"/>
</dbReference>
<dbReference type="Pfam" id="PF02525">
    <property type="entry name" value="Flavodoxin_2"/>
    <property type="match status" value="1"/>
</dbReference>
<dbReference type="Proteomes" id="UP000715095">
    <property type="component" value="Unassembled WGS sequence"/>
</dbReference>
<name>A0ABS2DSD0_9BURK</name>